<reference evidence="2 3" key="1">
    <citation type="journal article" date="2013" name="Front. Microbiol.">
        <title>The genome of Nitrospina gracilis illuminates the metabolism and evolution of the major marine nitrite oxidizer.</title>
        <authorList>
            <person name="Luecker S."/>
            <person name="Nowka B."/>
            <person name="Rattei T."/>
            <person name="Spieck E."/>
            <person name="and Daims H."/>
        </authorList>
    </citation>
    <scope>NUCLEOTIDE SEQUENCE [LARGE SCALE GENOMIC DNA]</scope>
    <source>
        <strain evidence="2 3">3/211</strain>
    </source>
</reference>
<dbReference type="RefSeq" id="WP_005009299.1">
    <property type="nucleotide sequence ID" value="NZ_HG422173.1"/>
</dbReference>
<dbReference type="OrthoDB" id="9801221at2"/>
<proteinExistence type="predicted"/>
<keyword evidence="1" id="KW-0472">Membrane</keyword>
<keyword evidence="1" id="KW-0812">Transmembrane</keyword>
<evidence type="ECO:0000256" key="1">
    <source>
        <dbReference type="SAM" id="Phobius"/>
    </source>
</evidence>
<feature type="transmembrane region" description="Helical" evidence="1">
    <location>
        <begin position="171"/>
        <end position="192"/>
    </location>
</feature>
<keyword evidence="3" id="KW-1185">Reference proteome</keyword>
<dbReference type="STRING" id="1266370.NITGR_550021"/>
<gene>
    <name evidence="2" type="ORF">NITGR_550021</name>
</gene>
<keyword evidence="1" id="KW-1133">Transmembrane helix</keyword>
<name>M1YKK5_NITG3</name>
<protein>
    <submittedName>
        <fullName evidence="2">Uncharacterized protein</fullName>
    </submittedName>
</protein>
<dbReference type="AlphaFoldDB" id="M1YKK5"/>
<dbReference type="EMBL" id="CAQJ01000061">
    <property type="protein sequence ID" value="CCQ91019.1"/>
    <property type="molecule type" value="Genomic_DNA"/>
</dbReference>
<evidence type="ECO:0000313" key="2">
    <source>
        <dbReference type="EMBL" id="CCQ91019.1"/>
    </source>
</evidence>
<feature type="transmembrane region" description="Helical" evidence="1">
    <location>
        <begin position="31"/>
        <end position="51"/>
    </location>
</feature>
<feature type="transmembrane region" description="Helical" evidence="1">
    <location>
        <begin position="114"/>
        <end position="135"/>
    </location>
</feature>
<accession>M1YKK5</accession>
<feature type="transmembrane region" description="Helical" evidence="1">
    <location>
        <begin position="87"/>
        <end position="108"/>
    </location>
</feature>
<dbReference type="InParanoid" id="M1YKK5"/>
<dbReference type="Proteomes" id="UP000011704">
    <property type="component" value="Unassembled WGS sequence"/>
</dbReference>
<dbReference type="HOGENOM" id="CLU_1537880_0_0_0"/>
<sequence>MRNDKFDTDEEPEPGLWPRIWGPASEPWKPVSGLGLGCTSVAFAYLLYLMAADPGMMDRAALRFLHQVNLVFHEFGHPAFGIFGETIGILGGTLGQLLIPLIVTIAFWRQRDTIGFAVGGFWFFENFLDIAVYMADARALRLPLIGGLGAEAHDWRNLFFQWGLIMQDTKIAAITRTLGWIGMIWTWIWLGWRWLTSDRKPYPRGKYG</sequence>
<evidence type="ECO:0000313" key="3">
    <source>
        <dbReference type="Proteomes" id="UP000011704"/>
    </source>
</evidence>
<comment type="caution">
    <text evidence="2">The sequence shown here is derived from an EMBL/GenBank/DDBJ whole genome shotgun (WGS) entry which is preliminary data.</text>
</comment>
<organism evidence="2 3">
    <name type="scientific">Nitrospina gracilis (strain 3/211)</name>
    <dbReference type="NCBI Taxonomy" id="1266370"/>
    <lineage>
        <taxon>Bacteria</taxon>
        <taxon>Pseudomonadati</taxon>
        <taxon>Nitrospinota/Tectimicrobiota group</taxon>
        <taxon>Nitrospinota</taxon>
        <taxon>Nitrospinia</taxon>
        <taxon>Nitrospinales</taxon>
        <taxon>Nitrospinaceae</taxon>
        <taxon>Nitrospina</taxon>
    </lineage>
</organism>